<keyword evidence="7" id="KW-0503">Monooxygenase</keyword>
<dbReference type="Pfam" id="PF00067">
    <property type="entry name" value="p450"/>
    <property type="match status" value="1"/>
</dbReference>
<keyword evidence="3 8" id="KW-0349">Heme</keyword>
<organism evidence="9 10">
    <name type="scientific">Spongiibacter pelagi</name>
    <dbReference type="NCBI Taxonomy" id="2760804"/>
    <lineage>
        <taxon>Bacteria</taxon>
        <taxon>Pseudomonadati</taxon>
        <taxon>Pseudomonadota</taxon>
        <taxon>Gammaproteobacteria</taxon>
        <taxon>Cellvibrionales</taxon>
        <taxon>Spongiibacteraceae</taxon>
        <taxon>Spongiibacter</taxon>
    </lineage>
</organism>
<dbReference type="InterPro" id="IPR002403">
    <property type="entry name" value="Cyt_P450_E_grp-IV"/>
</dbReference>
<dbReference type="Proteomes" id="UP000610558">
    <property type="component" value="Unassembled WGS sequence"/>
</dbReference>
<name>A0A927C1E3_9GAMM</name>
<dbReference type="GO" id="GO:0005506">
    <property type="term" value="F:iron ion binding"/>
    <property type="evidence" value="ECO:0007669"/>
    <property type="project" value="InterPro"/>
</dbReference>
<dbReference type="PRINTS" id="PR00465">
    <property type="entry name" value="EP450IV"/>
</dbReference>
<evidence type="ECO:0000256" key="2">
    <source>
        <dbReference type="ARBA" id="ARBA00010617"/>
    </source>
</evidence>
<evidence type="ECO:0000313" key="9">
    <source>
        <dbReference type="EMBL" id="MBD2858102.1"/>
    </source>
</evidence>
<dbReference type="CDD" id="cd00302">
    <property type="entry name" value="cytochrome_P450"/>
    <property type="match status" value="1"/>
</dbReference>
<evidence type="ECO:0000256" key="1">
    <source>
        <dbReference type="ARBA" id="ARBA00001971"/>
    </source>
</evidence>
<dbReference type="InterPro" id="IPR036396">
    <property type="entry name" value="Cyt_P450_sf"/>
</dbReference>
<comment type="caution">
    <text evidence="9">The sequence shown here is derived from an EMBL/GenBank/DDBJ whole genome shotgun (WGS) entry which is preliminary data.</text>
</comment>
<comment type="similarity">
    <text evidence="2">Belongs to the cytochrome P450 family.</text>
</comment>
<evidence type="ECO:0000313" key="10">
    <source>
        <dbReference type="Proteomes" id="UP000610558"/>
    </source>
</evidence>
<dbReference type="SUPFAM" id="SSF48264">
    <property type="entry name" value="Cytochrome P450"/>
    <property type="match status" value="1"/>
</dbReference>
<feature type="binding site" description="axial binding residue" evidence="8">
    <location>
        <position position="428"/>
    </location>
    <ligand>
        <name>heme</name>
        <dbReference type="ChEBI" id="CHEBI:30413"/>
    </ligand>
    <ligandPart>
        <name>Fe</name>
        <dbReference type="ChEBI" id="CHEBI:18248"/>
    </ligandPart>
</feature>
<dbReference type="GO" id="GO:0004497">
    <property type="term" value="F:monooxygenase activity"/>
    <property type="evidence" value="ECO:0007669"/>
    <property type="project" value="UniProtKB-KW"/>
</dbReference>
<dbReference type="GO" id="GO:0020037">
    <property type="term" value="F:heme binding"/>
    <property type="evidence" value="ECO:0007669"/>
    <property type="project" value="InterPro"/>
</dbReference>
<dbReference type="EMBL" id="JACXLD010000001">
    <property type="protein sequence ID" value="MBD2858102.1"/>
    <property type="molecule type" value="Genomic_DNA"/>
</dbReference>
<dbReference type="InterPro" id="IPR050476">
    <property type="entry name" value="Insect_CytP450_Detox"/>
</dbReference>
<evidence type="ECO:0000256" key="3">
    <source>
        <dbReference type="ARBA" id="ARBA00022617"/>
    </source>
</evidence>
<evidence type="ECO:0000256" key="4">
    <source>
        <dbReference type="ARBA" id="ARBA00022723"/>
    </source>
</evidence>
<sequence length="483" mass="54899">MTDVIDRDAVQAACPMHQQSESTKVSDDAVAPHNLDALPLPPLVEGGLPFIGRGLEVMKHPLKFMLKYEKELGDCYRFKVANREYFVLSNVDASEFAAKNGREYLKSGALWADFAKEWDMPNQMLGLDGEKHAKSRRLFKSKMSKNLAVECHQKFEEVTKKVVGELQAGQVESVRDLTRYLVNSLVSTAFNGSSELIDKQFAIDAIDWQTQTFNIFVLKKWPRLMKWRPSFKRKGKAVWDYVEKTIAEKTQNPGDDFASYVLELARNNPDLFETEGDLKFNIVAPLFAGADTVGTTSTFMLHELCFNPSLRERVTAAVDKAVAENGGAIPSPEFLKDHVPELYGLCMETLRLYPTAFSISRTATQSFAFKGYRIPKDSEVLVVTTAAHFDERFYKYPRKFDIDRYSAPREEHKARYAFQPYGVGTHVCLGAGFAELLFLTLAATIIYHFDFEVADPHREYQQIFDPSLGIETGFKIRMKGWRH</sequence>
<dbReference type="PANTHER" id="PTHR24292:SF54">
    <property type="entry name" value="CYP9F3-RELATED"/>
    <property type="match status" value="1"/>
</dbReference>
<dbReference type="GO" id="GO:0016705">
    <property type="term" value="F:oxidoreductase activity, acting on paired donors, with incorporation or reduction of molecular oxygen"/>
    <property type="evidence" value="ECO:0007669"/>
    <property type="project" value="InterPro"/>
</dbReference>
<reference evidence="9" key="1">
    <citation type="submission" date="2020-09" db="EMBL/GenBank/DDBJ databases">
        <authorList>
            <person name="Yoon J.-W."/>
        </authorList>
    </citation>
    <scope>NUCLEOTIDE SEQUENCE</scope>
    <source>
        <strain evidence="9">KMU-158</strain>
    </source>
</reference>
<dbReference type="InterPro" id="IPR001128">
    <property type="entry name" value="Cyt_P450"/>
</dbReference>
<evidence type="ECO:0000256" key="5">
    <source>
        <dbReference type="ARBA" id="ARBA00023002"/>
    </source>
</evidence>
<dbReference type="AlphaFoldDB" id="A0A927C1E3"/>
<evidence type="ECO:0000256" key="6">
    <source>
        <dbReference type="ARBA" id="ARBA00023004"/>
    </source>
</evidence>
<evidence type="ECO:0000256" key="8">
    <source>
        <dbReference type="PIRSR" id="PIRSR602403-1"/>
    </source>
</evidence>
<keyword evidence="10" id="KW-1185">Reference proteome</keyword>
<dbReference type="RefSeq" id="WP_190762520.1">
    <property type="nucleotide sequence ID" value="NZ_JACXLD010000001.1"/>
</dbReference>
<protein>
    <submittedName>
        <fullName evidence="9">Cytochrome P450</fullName>
    </submittedName>
</protein>
<accession>A0A927C1E3</accession>
<keyword evidence="6 8" id="KW-0408">Iron</keyword>
<evidence type="ECO:0000256" key="7">
    <source>
        <dbReference type="ARBA" id="ARBA00023033"/>
    </source>
</evidence>
<dbReference type="Gene3D" id="1.10.630.10">
    <property type="entry name" value="Cytochrome P450"/>
    <property type="match status" value="1"/>
</dbReference>
<proteinExistence type="inferred from homology"/>
<dbReference type="PANTHER" id="PTHR24292">
    <property type="entry name" value="CYTOCHROME P450"/>
    <property type="match status" value="1"/>
</dbReference>
<keyword evidence="5" id="KW-0560">Oxidoreductase</keyword>
<gene>
    <name evidence="9" type="ORF">IB286_03710</name>
</gene>
<keyword evidence="4 8" id="KW-0479">Metal-binding</keyword>
<dbReference type="PRINTS" id="PR00385">
    <property type="entry name" value="P450"/>
</dbReference>
<comment type="cofactor">
    <cofactor evidence="1 8">
        <name>heme</name>
        <dbReference type="ChEBI" id="CHEBI:30413"/>
    </cofactor>
</comment>